<keyword evidence="1" id="KW-1133">Transmembrane helix</keyword>
<protein>
    <submittedName>
        <fullName evidence="2">Uncharacterized protein</fullName>
    </submittedName>
</protein>
<dbReference type="EMBL" id="SPHZ02000007">
    <property type="protein sequence ID" value="KAF0908092.1"/>
    <property type="molecule type" value="Genomic_DNA"/>
</dbReference>
<evidence type="ECO:0000256" key="1">
    <source>
        <dbReference type="SAM" id="Phobius"/>
    </source>
</evidence>
<feature type="transmembrane region" description="Helical" evidence="1">
    <location>
        <begin position="51"/>
        <end position="70"/>
    </location>
</feature>
<name>A0A6G1D707_9ORYZ</name>
<proteinExistence type="predicted"/>
<accession>A0A6G1D707</accession>
<keyword evidence="3" id="KW-1185">Reference proteome</keyword>
<keyword evidence="1" id="KW-0812">Transmembrane</keyword>
<evidence type="ECO:0000313" key="2">
    <source>
        <dbReference type="EMBL" id="KAF0908092.1"/>
    </source>
</evidence>
<keyword evidence="1" id="KW-0472">Membrane</keyword>
<dbReference type="Proteomes" id="UP000479710">
    <property type="component" value="Unassembled WGS sequence"/>
</dbReference>
<dbReference type="AlphaFoldDB" id="A0A6G1D707"/>
<evidence type="ECO:0000313" key="3">
    <source>
        <dbReference type="Proteomes" id="UP000479710"/>
    </source>
</evidence>
<reference evidence="2 3" key="1">
    <citation type="submission" date="2019-11" db="EMBL/GenBank/DDBJ databases">
        <title>Whole genome sequence of Oryza granulata.</title>
        <authorList>
            <person name="Li W."/>
        </authorList>
    </citation>
    <scope>NUCLEOTIDE SEQUENCE [LARGE SCALE GENOMIC DNA]</scope>
    <source>
        <strain evidence="3">cv. Menghai</strain>
        <tissue evidence="2">Leaf</tissue>
    </source>
</reference>
<sequence>MDGIEELVAKDELVVLENNVYVFASDEGVDEFAETRNDSDRGTNIEMMGNIIMTILLLFPLDFTIFFSLGMDEIESMSSITMFFILHNILIEIK</sequence>
<comment type="caution">
    <text evidence="2">The sequence shown here is derived from an EMBL/GenBank/DDBJ whole genome shotgun (WGS) entry which is preliminary data.</text>
</comment>
<organism evidence="2 3">
    <name type="scientific">Oryza meyeriana var. granulata</name>
    <dbReference type="NCBI Taxonomy" id="110450"/>
    <lineage>
        <taxon>Eukaryota</taxon>
        <taxon>Viridiplantae</taxon>
        <taxon>Streptophyta</taxon>
        <taxon>Embryophyta</taxon>
        <taxon>Tracheophyta</taxon>
        <taxon>Spermatophyta</taxon>
        <taxon>Magnoliopsida</taxon>
        <taxon>Liliopsida</taxon>
        <taxon>Poales</taxon>
        <taxon>Poaceae</taxon>
        <taxon>BOP clade</taxon>
        <taxon>Oryzoideae</taxon>
        <taxon>Oryzeae</taxon>
        <taxon>Oryzinae</taxon>
        <taxon>Oryza</taxon>
        <taxon>Oryza meyeriana</taxon>
    </lineage>
</organism>
<gene>
    <name evidence="2" type="ORF">E2562_022933</name>
</gene>